<name>A0ABQ9K8K0_9CUCU</name>
<evidence type="ECO:0000256" key="1">
    <source>
        <dbReference type="SAM" id="MobiDB-lite"/>
    </source>
</evidence>
<organism evidence="2 3">
    <name type="scientific">Molorchus minor</name>
    <dbReference type="NCBI Taxonomy" id="1323400"/>
    <lineage>
        <taxon>Eukaryota</taxon>
        <taxon>Metazoa</taxon>
        <taxon>Ecdysozoa</taxon>
        <taxon>Arthropoda</taxon>
        <taxon>Hexapoda</taxon>
        <taxon>Insecta</taxon>
        <taxon>Pterygota</taxon>
        <taxon>Neoptera</taxon>
        <taxon>Endopterygota</taxon>
        <taxon>Coleoptera</taxon>
        <taxon>Polyphaga</taxon>
        <taxon>Cucujiformia</taxon>
        <taxon>Chrysomeloidea</taxon>
        <taxon>Cerambycidae</taxon>
        <taxon>Lamiinae</taxon>
        <taxon>Monochamini</taxon>
        <taxon>Molorchus</taxon>
    </lineage>
</organism>
<gene>
    <name evidence="2" type="ORF">NQ317_010716</name>
</gene>
<accession>A0ABQ9K8K0</accession>
<proteinExistence type="predicted"/>
<feature type="region of interest" description="Disordered" evidence="1">
    <location>
        <begin position="1"/>
        <end position="32"/>
    </location>
</feature>
<feature type="compositionally biased region" description="Basic and acidic residues" evidence="1">
    <location>
        <begin position="18"/>
        <end position="30"/>
    </location>
</feature>
<sequence length="62" mass="7003">MDGSARVGKSVECQGETPFHHQDLTKERRNSGTNCGGMHLIVIGLARFKARNIRYTCRKTRI</sequence>
<dbReference type="EMBL" id="JAPWTJ010000005">
    <property type="protein sequence ID" value="KAJ8985958.1"/>
    <property type="molecule type" value="Genomic_DNA"/>
</dbReference>
<evidence type="ECO:0000313" key="2">
    <source>
        <dbReference type="EMBL" id="KAJ8985958.1"/>
    </source>
</evidence>
<dbReference type="Proteomes" id="UP001162164">
    <property type="component" value="Unassembled WGS sequence"/>
</dbReference>
<keyword evidence="3" id="KW-1185">Reference proteome</keyword>
<comment type="caution">
    <text evidence="2">The sequence shown here is derived from an EMBL/GenBank/DDBJ whole genome shotgun (WGS) entry which is preliminary data.</text>
</comment>
<evidence type="ECO:0000313" key="3">
    <source>
        <dbReference type="Proteomes" id="UP001162164"/>
    </source>
</evidence>
<protein>
    <submittedName>
        <fullName evidence="2">Uncharacterized protein</fullName>
    </submittedName>
</protein>
<reference evidence="2" key="1">
    <citation type="journal article" date="2023" name="Insect Mol. Biol.">
        <title>Genome sequencing provides insights into the evolution of gene families encoding plant cell wall-degrading enzymes in longhorned beetles.</title>
        <authorList>
            <person name="Shin N.R."/>
            <person name="Okamura Y."/>
            <person name="Kirsch R."/>
            <person name="Pauchet Y."/>
        </authorList>
    </citation>
    <scope>NUCLEOTIDE SEQUENCE</scope>
    <source>
        <strain evidence="2">MMC_N1</strain>
    </source>
</reference>